<sequence length="153" mass="15882">MTNHSKSLLAALAMVLSSTAAGAAAGESIAVYKTPWCGCCHAWAEAVGKAGYQVKTVDLEDLSQIRKQAGVPTEMEGCHVAAIEGYFLEGHVPLEAIEKLLAERPAISGLAVPGMPQGSLGMGEDPAATYQVYAVARDASGPAAVYYEAGSRR</sequence>
<reference evidence="2 3" key="1">
    <citation type="submission" date="2018-11" db="EMBL/GenBank/DDBJ databases">
        <title>Pseudaminobacter arsenicus sp. nov., an arsenic-resistant bacterium isolated from arsenic-rich aquifers.</title>
        <authorList>
            <person name="Mu Y."/>
        </authorList>
    </citation>
    <scope>NUCLEOTIDE SEQUENCE [LARGE SCALE GENOMIC DNA]</scope>
    <source>
        <strain evidence="2 3">CB3</strain>
    </source>
</reference>
<dbReference type="RefSeq" id="WP_128628413.1">
    <property type="nucleotide sequence ID" value="NZ_RKST01000032.1"/>
</dbReference>
<evidence type="ECO:0000256" key="1">
    <source>
        <dbReference type="SAM" id="SignalP"/>
    </source>
</evidence>
<dbReference type="Proteomes" id="UP000281647">
    <property type="component" value="Unassembled WGS sequence"/>
</dbReference>
<evidence type="ECO:0000313" key="2">
    <source>
        <dbReference type="EMBL" id="RUM95717.1"/>
    </source>
</evidence>
<organism evidence="2 3">
    <name type="scientific">Borborobacter arsenicus</name>
    <dbReference type="NCBI Taxonomy" id="1851146"/>
    <lineage>
        <taxon>Bacteria</taxon>
        <taxon>Pseudomonadati</taxon>
        <taxon>Pseudomonadota</taxon>
        <taxon>Alphaproteobacteria</taxon>
        <taxon>Hyphomicrobiales</taxon>
        <taxon>Phyllobacteriaceae</taxon>
        <taxon>Borborobacter</taxon>
    </lineage>
</organism>
<dbReference type="OrthoDB" id="14727at2"/>
<accession>A0A432V0I8</accession>
<keyword evidence="1" id="KW-0732">Signal</keyword>
<dbReference type="Pfam" id="PF04214">
    <property type="entry name" value="DUF411"/>
    <property type="match status" value="1"/>
</dbReference>
<gene>
    <name evidence="2" type="ORF">EET67_21565</name>
</gene>
<dbReference type="AlphaFoldDB" id="A0A432V0I8"/>
<comment type="caution">
    <text evidence="2">The sequence shown here is derived from an EMBL/GenBank/DDBJ whole genome shotgun (WGS) entry which is preliminary data.</text>
</comment>
<feature type="signal peptide" evidence="1">
    <location>
        <begin position="1"/>
        <end position="23"/>
    </location>
</feature>
<evidence type="ECO:0000313" key="3">
    <source>
        <dbReference type="Proteomes" id="UP000281647"/>
    </source>
</evidence>
<name>A0A432V0I8_9HYPH</name>
<dbReference type="InterPro" id="IPR007332">
    <property type="entry name" value="DUF411"/>
</dbReference>
<proteinExistence type="predicted"/>
<dbReference type="SUPFAM" id="SSF52833">
    <property type="entry name" value="Thioredoxin-like"/>
    <property type="match status" value="1"/>
</dbReference>
<dbReference type="EMBL" id="RKST01000032">
    <property type="protein sequence ID" value="RUM95717.1"/>
    <property type="molecule type" value="Genomic_DNA"/>
</dbReference>
<keyword evidence="3" id="KW-1185">Reference proteome</keyword>
<feature type="chain" id="PRO_5019323491" evidence="1">
    <location>
        <begin position="24"/>
        <end position="153"/>
    </location>
</feature>
<dbReference type="InterPro" id="IPR036249">
    <property type="entry name" value="Thioredoxin-like_sf"/>
</dbReference>
<protein>
    <submittedName>
        <fullName evidence="2">DUF411 domain-containing protein</fullName>
    </submittedName>
</protein>